<dbReference type="CDD" id="cd06261">
    <property type="entry name" value="TM_PBP2"/>
    <property type="match status" value="1"/>
</dbReference>
<feature type="transmembrane region" description="Helical" evidence="8">
    <location>
        <begin position="70"/>
        <end position="95"/>
    </location>
</feature>
<dbReference type="InterPro" id="IPR043429">
    <property type="entry name" value="ArtM/GltK/GlnP/TcyL/YhdX-like"/>
</dbReference>
<feature type="domain" description="ABC transmembrane type-1" evidence="9">
    <location>
        <begin position="71"/>
        <end position="277"/>
    </location>
</feature>
<name>A0A6G4VH62_9ACTN</name>
<evidence type="ECO:0000259" key="9">
    <source>
        <dbReference type="PROSITE" id="PS50928"/>
    </source>
</evidence>
<comment type="caution">
    <text evidence="10">The sequence shown here is derived from an EMBL/GenBank/DDBJ whole genome shotgun (WGS) entry which is preliminary data.</text>
</comment>
<proteinExistence type="inferred from homology"/>
<comment type="similarity">
    <text evidence="8">Belongs to the binding-protein-dependent transport system permease family.</text>
</comment>
<keyword evidence="5" id="KW-0029">Amino-acid transport</keyword>
<evidence type="ECO:0000256" key="8">
    <source>
        <dbReference type="RuleBase" id="RU363032"/>
    </source>
</evidence>
<evidence type="ECO:0000256" key="4">
    <source>
        <dbReference type="ARBA" id="ARBA00022692"/>
    </source>
</evidence>
<dbReference type="GO" id="GO:0006865">
    <property type="term" value="P:amino acid transport"/>
    <property type="evidence" value="ECO:0007669"/>
    <property type="project" value="UniProtKB-KW"/>
</dbReference>
<protein>
    <submittedName>
        <fullName evidence="10">Amino acid ABC transporter permease</fullName>
    </submittedName>
</protein>
<dbReference type="RefSeq" id="WP_165266302.1">
    <property type="nucleotide sequence ID" value="NZ_JAAKZY010000173.1"/>
</dbReference>
<dbReference type="InterPro" id="IPR010065">
    <property type="entry name" value="AA_ABC_transptr_permease_3TM"/>
</dbReference>
<dbReference type="EMBL" id="JAAKZY010000173">
    <property type="protein sequence ID" value="NGO13150.1"/>
    <property type="molecule type" value="Genomic_DNA"/>
</dbReference>
<dbReference type="FunFam" id="1.10.3720.10:FF:000006">
    <property type="entry name" value="Glutamate/aspartate ABC transporter, permease protein GltK"/>
    <property type="match status" value="1"/>
</dbReference>
<dbReference type="GO" id="GO:0043190">
    <property type="term" value="C:ATP-binding cassette (ABC) transporter complex"/>
    <property type="evidence" value="ECO:0007669"/>
    <property type="project" value="InterPro"/>
</dbReference>
<feature type="transmembrane region" description="Helical" evidence="8">
    <location>
        <begin position="107"/>
        <end position="129"/>
    </location>
</feature>
<keyword evidence="4 8" id="KW-0812">Transmembrane</keyword>
<sequence>MAQLHTEASTASAAPDESLQVVPRRHPWRWAASTVIVVLAAQLLVSAVTNPRFQWSTVRQYLTSESVLRGLLMTLELTALAMVIGIVGGTVLAVMRLSPNRLLARTASVYIWFFRGTPVLVQLLFWNFLQAVYPQVSLSVPFGPDLVSVQANSIITPFVAALLGLGLNEAAYMAEIIRSGILSVDPGQEEAAHALGMRRPLVLRRIVLPQAMRVIVPPTGNEVIGMLKASSMASVVAMQELLYSVQIIYSRTYQTIPLLMVASLWYLLVTSILSVLQHYIETYFSRGRGSSPQRKSLAAALVSGLRIRQSNRRNGA</sequence>
<evidence type="ECO:0000313" key="11">
    <source>
        <dbReference type="Proteomes" id="UP000472335"/>
    </source>
</evidence>
<dbReference type="SUPFAM" id="SSF161098">
    <property type="entry name" value="MetI-like"/>
    <property type="match status" value="1"/>
</dbReference>
<evidence type="ECO:0000256" key="6">
    <source>
        <dbReference type="ARBA" id="ARBA00022989"/>
    </source>
</evidence>
<keyword evidence="6 8" id="KW-1133">Transmembrane helix</keyword>
<dbReference type="PANTHER" id="PTHR30614:SF0">
    <property type="entry name" value="L-CYSTINE TRANSPORT SYSTEM PERMEASE PROTEIN TCYL"/>
    <property type="match status" value="1"/>
</dbReference>
<dbReference type="Gene3D" id="1.10.3720.10">
    <property type="entry name" value="MetI-like"/>
    <property type="match status" value="1"/>
</dbReference>
<keyword evidence="2 8" id="KW-0813">Transport</keyword>
<feature type="transmembrane region" description="Helical" evidence="8">
    <location>
        <begin position="258"/>
        <end position="280"/>
    </location>
</feature>
<feature type="transmembrane region" description="Helical" evidence="8">
    <location>
        <begin position="30"/>
        <end position="50"/>
    </location>
</feature>
<evidence type="ECO:0000256" key="5">
    <source>
        <dbReference type="ARBA" id="ARBA00022970"/>
    </source>
</evidence>
<dbReference type="InterPro" id="IPR000515">
    <property type="entry name" value="MetI-like"/>
</dbReference>
<dbReference type="AlphaFoldDB" id="A0A6G4VH62"/>
<keyword evidence="3" id="KW-1003">Cell membrane</keyword>
<feature type="transmembrane region" description="Helical" evidence="8">
    <location>
        <begin position="149"/>
        <end position="168"/>
    </location>
</feature>
<evidence type="ECO:0000256" key="2">
    <source>
        <dbReference type="ARBA" id="ARBA00022448"/>
    </source>
</evidence>
<dbReference type="Pfam" id="PF00528">
    <property type="entry name" value="BPD_transp_1"/>
    <property type="match status" value="1"/>
</dbReference>
<evidence type="ECO:0000256" key="1">
    <source>
        <dbReference type="ARBA" id="ARBA00004651"/>
    </source>
</evidence>
<dbReference type="GO" id="GO:0022857">
    <property type="term" value="F:transmembrane transporter activity"/>
    <property type="evidence" value="ECO:0007669"/>
    <property type="project" value="InterPro"/>
</dbReference>
<dbReference type="NCBIfam" id="TIGR01726">
    <property type="entry name" value="HEQRo_perm_3TM"/>
    <property type="match status" value="1"/>
</dbReference>
<organism evidence="10 11">
    <name type="scientific">Streptomyces scabichelini</name>
    <dbReference type="NCBI Taxonomy" id="2711217"/>
    <lineage>
        <taxon>Bacteria</taxon>
        <taxon>Bacillati</taxon>
        <taxon>Actinomycetota</taxon>
        <taxon>Actinomycetes</taxon>
        <taxon>Kitasatosporales</taxon>
        <taxon>Streptomycetaceae</taxon>
        <taxon>Streptomyces</taxon>
    </lineage>
</organism>
<gene>
    <name evidence="10" type="ORF">G5C60_37540</name>
</gene>
<dbReference type="Proteomes" id="UP000472335">
    <property type="component" value="Unassembled WGS sequence"/>
</dbReference>
<comment type="subcellular location">
    <subcellularLocation>
        <location evidence="1 8">Cell membrane</location>
        <topology evidence="1 8">Multi-pass membrane protein</topology>
    </subcellularLocation>
</comment>
<dbReference type="PANTHER" id="PTHR30614">
    <property type="entry name" value="MEMBRANE COMPONENT OF AMINO ACID ABC TRANSPORTER"/>
    <property type="match status" value="1"/>
</dbReference>
<evidence type="ECO:0000256" key="3">
    <source>
        <dbReference type="ARBA" id="ARBA00022475"/>
    </source>
</evidence>
<dbReference type="PROSITE" id="PS50928">
    <property type="entry name" value="ABC_TM1"/>
    <property type="match status" value="1"/>
</dbReference>
<evidence type="ECO:0000313" key="10">
    <source>
        <dbReference type="EMBL" id="NGO13150.1"/>
    </source>
</evidence>
<keyword evidence="11" id="KW-1185">Reference proteome</keyword>
<keyword evidence="7 8" id="KW-0472">Membrane</keyword>
<evidence type="ECO:0000256" key="7">
    <source>
        <dbReference type="ARBA" id="ARBA00023136"/>
    </source>
</evidence>
<dbReference type="InterPro" id="IPR035906">
    <property type="entry name" value="MetI-like_sf"/>
</dbReference>
<reference evidence="10 11" key="1">
    <citation type="submission" date="2020-02" db="EMBL/GenBank/DDBJ databases">
        <title>Whole-genome analyses of novel actinobacteria.</title>
        <authorList>
            <person name="Sahin N."/>
            <person name="Gencbay T."/>
        </authorList>
    </citation>
    <scope>NUCLEOTIDE SEQUENCE [LARGE SCALE GENOMIC DNA]</scope>
    <source>
        <strain evidence="10 11">HC44</strain>
    </source>
</reference>
<accession>A0A6G4VH62</accession>